<evidence type="ECO:0000313" key="3">
    <source>
        <dbReference type="Proteomes" id="UP000625283"/>
    </source>
</evidence>
<accession>A0ABS1R3J7</accession>
<dbReference type="Proteomes" id="UP000625283">
    <property type="component" value="Unassembled WGS sequence"/>
</dbReference>
<gene>
    <name evidence="2" type="ORF">JKG61_10760</name>
</gene>
<protein>
    <submittedName>
        <fullName evidence="2">Uncharacterized protein</fullName>
    </submittedName>
</protein>
<feature type="region of interest" description="Disordered" evidence="1">
    <location>
        <begin position="114"/>
        <end position="149"/>
    </location>
</feature>
<feature type="compositionally biased region" description="Basic and acidic residues" evidence="1">
    <location>
        <begin position="138"/>
        <end position="149"/>
    </location>
</feature>
<dbReference type="RefSeq" id="WP_202102985.1">
    <property type="nucleotide sequence ID" value="NZ_JAERTY010000005.1"/>
</dbReference>
<comment type="caution">
    <text evidence="2">The sequence shown here is derived from an EMBL/GenBank/DDBJ whole genome shotgun (WGS) entry which is preliminary data.</text>
</comment>
<sequence>MKHFFRDGRGMAVSQSRVRLLADDKDLFSSPIEPNEGRLSTMSPSGLLHFVRNDEWEGTHTWGILRRYTKRASAGVAGWFGMASGPSRTMVHTCSTVVRVLFGCCSSATRSSLEAESKDSRRALEELSKASRTASEGVSKRRVPELRLN</sequence>
<evidence type="ECO:0000256" key="1">
    <source>
        <dbReference type="SAM" id="MobiDB-lite"/>
    </source>
</evidence>
<feature type="compositionally biased region" description="Basic and acidic residues" evidence="1">
    <location>
        <begin position="114"/>
        <end position="129"/>
    </location>
</feature>
<dbReference type="EMBL" id="JAERTY010000005">
    <property type="protein sequence ID" value="MBL1409233.1"/>
    <property type="molecule type" value="Genomic_DNA"/>
</dbReference>
<evidence type="ECO:0000313" key="2">
    <source>
        <dbReference type="EMBL" id="MBL1409233.1"/>
    </source>
</evidence>
<reference evidence="2 3" key="1">
    <citation type="submission" date="2021-01" db="EMBL/GenBank/DDBJ databases">
        <title>C459-1 draft genome sequence.</title>
        <authorList>
            <person name="Zhang X.-F."/>
        </authorList>
    </citation>
    <scope>NUCLEOTIDE SEQUENCE [LARGE SCALE GENOMIC DNA]</scope>
    <source>
        <strain evidence="3">C459-1</strain>
    </source>
</reference>
<name>A0ABS1R3J7_9SPHI</name>
<keyword evidence="3" id="KW-1185">Reference proteome</keyword>
<organism evidence="2 3">
    <name type="scientific">Sphingobacterium faecale</name>
    <dbReference type="NCBI Taxonomy" id="2803775"/>
    <lineage>
        <taxon>Bacteria</taxon>
        <taxon>Pseudomonadati</taxon>
        <taxon>Bacteroidota</taxon>
        <taxon>Sphingobacteriia</taxon>
        <taxon>Sphingobacteriales</taxon>
        <taxon>Sphingobacteriaceae</taxon>
        <taxon>Sphingobacterium</taxon>
    </lineage>
</organism>
<proteinExistence type="predicted"/>